<dbReference type="InterPro" id="IPR010994">
    <property type="entry name" value="RuvA_2-like"/>
</dbReference>
<dbReference type="InterPro" id="IPR019554">
    <property type="entry name" value="Soluble_ligand-bd"/>
</dbReference>
<accession>A0A1S8LA83</accession>
<dbReference type="PANTHER" id="PTHR21180">
    <property type="entry name" value="ENDONUCLEASE/EXONUCLEASE/PHOSPHATASE FAMILY DOMAIN-CONTAINING PROTEIN 1"/>
    <property type="match status" value="1"/>
</dbReference>
<sequence>MKNKKTIVGSVAIIIIFVVMILIGYKMENGESDDYTKASVSEVMNKKKETSVKNNDNKEINAQIFGAVKNPGVYSLKGNSMVKDLVNSAGGFSDNADKFSINGAAKVLDGANIYVKAQGENVNKAVANNTNGNLTLTSNNTNDEKLDINTATVEDIVNKKIKGVGEGIAKKIVDYREKNGGKINSVEDLQKAIGKKRGQDLMEYVNIN</sequence>
<dbReference type="Pfam" id="PF12836">
    <property type="entry name" value="HHH_3"/>
    <property type="match status" value="1"/>
</dbReference>
<gene>
    <name evidence="1" type="primary">comEA</name>
    <name evidence="1" type="ORF">CROST_018300</name>
</gene>
<dbReference type="Gene3D" id="1.10.150.280">
    <property type="entry name" value="AF1531-like domain"/>
    <property type="match status" value="1"/>
</dbReference>
<dbReference type="PANTHER" id="PTHR21180:SF32">
    <property type="entry name" value="ENDONUCLEASE_EXONUCLEASE_PHOSPHATASE FAMILY DOMAIN-CONTAINING PROTEIN 1"/>
    <property type="match status" value="1"/>
</dbReference>
<dbReference type="Gene3D" id="3.10.560.10">
    <property type="entry name" value="Outer membrane lipoprotein wza domain like"/>
    <property type="match status" value="1"/>
</dbReference>
<dbReference type="AlphaFoldDB" id="A0A1S8LA83"/>
<dbReference type="GO" id="GO:0015628">
    <property type="term" value="P:protein secretion by the type II secretion system"/>
    <property type="evidence" value="ECO:0007669"/>
    <property type="project" value="TreeGrafter"/>
</dbReference>
<dbReference type="EMBL" id="CP096983">
    <property type="protein sequence ID" value="URZ11113.1"/>
    <property type="molecule type" value="Genomic_DNA"/>
</dbReference>
<evidence type="ECO:0000313" key="1">
    <source>
        <dbReference type="EMBL" id="URZ11113.1"/>
    </source>
</evidence>
<organism evidence="1 2">
    <name type="scientific">Clostridium felsineum</name>
    <dbReference type="NCBI Taxonomy" id="36839"/>
    <lineage>
        <taxon>Bacteria</taxon>
        <taxon>Bacillati</taxon>
        <taxon>Bacillota</taxon>
        <taxon>Clostridia</taxon>
        <taxon>Eubacteriales</taxon>
        <taxon>Clostridiaceae</taxon>
        <taxon>Clostridium</taxon>
    </lineage>
</organism>
<evidence type="ECO:0000313" key="2">
    <source>
        <dbReference type="Proteomes" id="UP000190951"/>
    </source>
</evidence>
<dbReference type="Pfam" id="PF10531">
    <property type="entry name" value="SLBB"/>
    <property type="match status" value="1"/>
</dbReference>
<dbReference type="GO" id="GO:0015627">
    <property type="term" value="C:type II protein secretion system complex"/>
    <property type="evidence" value="ECO:0007669"/>
    <property type="project" value="TreeGrafter"/>
</dbReference>
<dbReference type="InterPro" id="IPR051675">
    <property type="entry name" value="Endo/Exo/Phosphatase_dom_1"/>
</dbReference>
<dbReference type="RefSeq" id="WP_077833443.1">
    <property type="nucleotide sequence ID" value="NZ_CP096983.1"/>
</dbReference>
<name>A0A1S8LA83_9CLOT</name>
<dbReference type="Proteomes" id="UP000190951">
    <property type="component" value="Chromosome"/>
</dbReference>
<dbReference type="KEGG" id="crw:CROST_018300"/>
<dbReference type="SUPFAM" id="SSF47781">
    <property type="entry name" value="RuvA domain 2-like"/>
    <property type="match status" value="1"/>
</dbReference>
<keyword evidence="2" id="KW-1185">Reference proteome</keyword>
<reference evidence="1 2" key="1">
    <citation type="submission" date="2022-04" db="EMBL/GenBank/DDBJ databases">
        <title>Genome sequence of C. roseum typestrain.</title>
        <authorList>
            <person name="Poehlein A."/>
            <person name="Schoch T."/>
            <person name="Duerre P."/>
            <person name="Daniel R."/>
        </authorList>
    </citation>
    <scope>NUCLEOTIDE SEQUENCE [LARGE SCALE GENOMIC DNA]</scope>
    <source>
        <strain evidence="1 2">DSM 7320</strain>
    </source>
</reference>
<proteinExistence type="predicted"/>
<dbReference type="STRING" id="84029.CROST_14760"/>
<protein>
    <submittedName>
        <fullName evidence="1">ComE operon protein 1</fullName>
    </submittedName>
</protein>